<evidence type="ECO:0000313" key="2">
    <source>
        <dbReference type="Proteomes" id="UP001057402"/>
    </source>
</evidence>
<gene>
    <name evidence="1" type="ORF">MLD38_020231</name>
</gene>
<name>A0ACB9QCA9_9MYRT</name>
<organism evidence="1 2">
    <name type="scientific">Melastoma candidum</name>
    <dbReference type="NCBI Taxonomy" id="119954"/>
    <lineage>
        <taxon>Eukaryota</taxon>
        <taxon>Viridiplantae</taxon>
        <taxon>Streptophyta</taxon>
        <taxon>Embryophyta</taxon>
        <taxon>Tracheophyta</taxon>
        <taxon>Spermatophyta</taxon>
        <taxon>Magnoliopsida</taxon>
        <taxon>eudicotyledons</taxon>
        <taxon>Gunneridae</taxon>
        <taxon>Pentapetalae</taxon>
        <taxon>rosids</taxon>
        <taxon>malvids</taxon>
        <taxon>Myrtales</taxon>
        <taxon>Melastomataceae</taxon>
        <taxon>Melastomatoideae</taxon>
        <taxon>Melastomateae</taxon>
        <taxon>Melastoma</taxon>
    </lineage>
</organism>
<dbReference type="Proteomes" id="UP001057402">
    <property type="component" value="Chromosome 6"/>
</dbReference>
<keyword evidence="2" id="KW-1185">Reference proteome</keyword>
<proteinExistence type="predicted"/>
<comment type="caution">
    <text evidence="1">The sequence shown here is derived from an EMBL/GenBank/DDBJ whole genome shotgun (WGS) entry which is preliminary data.</text>
</comment>
<dbReference type="EMBL" id="CM042885">
    <property type="protein sequence ID" value="KAI4364094.1"/>
    <property type="molecule type" value="Genomic_DNA"/>
</dbReference>
<reference evidence="2" key="1">
    <citation type="journal article" date="2023" name="Front. Plant Sci.">
        <title>Chromosomal-level genome assembly of Melastoma candidum provides insights into trichome evolution.</title>
        <authorList>
            <person name="Zhong Y."/>
            <person name="Wu W."/>
            <person name="Sun C."/>
            <person name="Zou P."/>
            <person name="Liu Y."/>
            <person name="Dai S."/>
            <person name="Zhou R."/>
        </authorList>
    </citation>
    <scope>NUCLEOTIDE SEQUENCE [LARGE SCALE GENOMIC DNA]</scope>
</reference>
<evidence type="ECO:0000313" key="1">
    <source>
        <dbReference type="EMBL" id="KAI4364094.1"/>
    </source>
</evidence>
<sequence length="684" mass="76332">MWPCQWGALHREKLGWAHLWRQLVVPVGLSEMGTLRNRPLAFCSWKWKWCIAAVHRGRRQLQVHACRAEMGTCDSSSRVSPFGRGNRSPRSPGMSYQVMVKKGDKEQENEYTKDGTVDLKGRPVLRSRTGRWLGCSFILGYEVFERIAYHGVASNLVIYLTTKLNEGTVEAVTNVGVWNGTVWLLPIIGSYIADAYLGRFWTFLVASFIYLSGLTMITVASRSSPKQPLSCGPGMAAEACKPQVSSFNRIFFYVGLYVIAIGNGGTKTNISSMGADQFDDYEPKERKQKFSFFNWWMSGVFIGSLIANTLMVYVQDHAGSSIGYGIQTIGLGLAVVVFLGGAPFYRHRKPIGSSMTRMAQVLVAAFRKTDVEIPINPKELHELSIDEYANSGKRRIENSRAMRFLDRAAVRTGPTSPWILCPVTQIEETKQLLRIIPIFIATITPSLIFAQVSTLFIKQGATLDLTLAGNFKIPPASLKALVQISMLTTNLLYDRCFVPLMRRRTKNPRGITILQRMGVGVLLHMSIMVAAYFAERTRLRTAREHGVVGEKQIVPLSVSILFPQFILLGLADTFLEAAKLDLFYDEAPDGMKSLGTSYYTTSMGLGSFGSSLLLNVVSGLSKSSGGGPWVTNNLNKSRLDYYYGLLAVMAFVNFLYYLVVARRFVYKDDTLLGYKEELAMSRRS</sequence>
<protein>
    <submittedName>
        <fullName evidence="1">Uncharacterized protein</fullName>
    </submittedName>
</protein>
<accession>A0ACB9QCA9</accession>